<dbReference type="InterPro" id="IPR012132">
    <property type="entry name" value="GMC_OxRdtase"/>
</dbReference>
<keyword evidence="5" id="KW-0812">Transmembrane</keyword>
<keyword evidence="5" id="KW-1133">Transmembrane helix</keyword>
<keyword evidence="3" id="KW-0285">Flavoprotein</keyword>
<sequence>MCWNYEVSLFFSGLYILTNSYYYFTRPKFWREYLLFGTFYFIMEAFQTLQWLFGNVASYDSRGVSHCDLINRNFTIFGFVLIWLQPLLFSYIGRRTCRIESSKKYFNKLCILNFIIFVYACVLLYSGFNTKNYYTIENSIFGSSTCTNVGQTGHLAWRFKPKQLDVFPNHITYVILCMMSFLMYESGDTQIIGWGTFGSVFSYPDYVIVGSGPGGSVALNKCISRGHRCTLIERGLDYFDVPFVSTPSASFLVYSSPAVIYVETEPLKNIFNKTVSAIEPFVVGGASSVNGMIAVFPDIDVYYNQINISGWSYEEMLPYYLNLITSVNRPDYHGPINVTDTNPNDAIYQAFKNAIRQVFPNIPEKLPDMNTASINSSFSGFGPAETTTKTSFLDFGGVPVPIVSYRESAYMAFVHEIRNHPNFKLMTRSRVDKVVFDSCGTTARKVEVTVTNYFGVQYQCELRAQKGIILSAGAIRTPQILLQSGVGPANELNALGIPVVKNLPDVGRHLDDHPTIVRQFLGSLPDNYYSSNINGHAYWNVQDDPNVVSNWAIQIAGVPGINLKNVLSVQQNQVSRGSIRLRSKNPSDTPRIDLGHLNDLSDLPTAALGFSKTNQIVDNLQYINISPVVCPSFLPDCANNITQYYHAAYLQYASSGYHYTGTTSFGKVVNPNNGLVYGFENLYIVDAGNLPRTPRGNTQISTYVLSTKLSESIF</sequence>
<protein>
    <submittedName>
        <fullName evidence="7">GMC oxidoreductase</fullName>
    </submittedName>
</protein>
<feature type="transmembrane region" description="Helical" evidence="5">
    <location>
        <begin position="73"/>
        <end position="93"/>
    </location>
</feature>
<organism evidence="7 8">
    <name type="scientific">Moumouvirus australiensis</name>
    <dbReference type="NCBI Taxonomy" id="2109587"/>
    <lineage>
        <taxon>Viruses</taxon>
        <taxon>Varidnaviria</taxon>
        <taxon>Bamfordvirae</taxon>
        <taxon>Nucleocytoviricota</taxon>
        <taxon>Megaviricetes</taxon>
        <taxon>Imitervirales</taxon>
        <taxon>Mimiviridae</taxon>
        <taxon>Megamimivirinae</taxon>
        <taxon>Moumouvirus</taxon>
        <taxon>Moumouvirus australiense</taxon>
    </lineage>
</organism>
<evidence type="ECO:0000256" key="2">
    <source>
        <dbReference type="ARBA" id="ARBA00010790"/>
    </source>
</evidence>
<evidence type="ECO:0000256" key="3">
    <source>
        <dbReference type="ARBA" id="ARBA00022630"/>
    </source>
</evidence>
<evidence type="ECO:0000256" key="5">
    <source>
        <dbReference type="SAM" id="Phobius"/>
    </source>
</evidence>
<dbReference type="InterPro" id="IPR000172">
    <property type="entry name" value="GMC_OxRdtase_N"/>
</dbReference>
<dbReference type="Gene3D" id="3.50.50.60">
    <property type="entry name" value="FAD/NAD(P)-binding domain"/>
    <property type="match status" value="1"/>
</dbReference>
<dbReference type="Pfam" id="PF00732">
    <property type="entry name" value="GMC_oxred_N"/>
    <property type="match status" value="1"/>
</dbReference>
<keyword evidence="4" id="KW-0274">FAD</keyword>
<comment type="cofactor">
    <cofactor evidence="1">
        <name>FAD</name>
        <dbReference type="ChEBI" id="CHEBI:57692"/>
    </cofactor>
</comment>
<dbReference type="GO" id="GO:0050660">
    <property type="term" value="F:flavin adenine dinucleotide binding"/>
    <property type="evidence" value="ECO:0007669"/>
    <property type="project" value="InterPro"/>
</dbReference>
<evidence type="ECO:0000256" key="4">
    <source>
        <dbReference type="ARBA" id="ARBA00022827"/>
    </source>
</evidence>
<dbReference type="SUPFAM" id="SSF54373">
    <property type="entry name" value="FAD-linked reductases, C-terminal domain"/>
    <property type="match status" value="1"/>
</dbReference>
<dbReference type="GO" id="GO:0016614">
    <property type="term" value="F:oxidoreductase activity, acting on CH-OH group of donors"/>
    <property type="evidence" value="ECO:0007669"/>
    <property type="project" value="InterPro"/>
</dbReference>
<proteinExistence type="inferred from homology"/>
<evidence type="ECO:0000256" key="1">
    <source>
        <dbReference type="ARBA" id="ARBA00001974"/>
    </source>
</evidence>
<dbReference type="InterPro" id="IPR036188">
    <property type="entry name" value="FAD/NAD-bd_sf"/>
</dbReference>
<accession>A0A2P1EMT4</accession>
<dbReference type="Proteomes" id="UP000289600">
    <property type="component" value="Segment"/>
</dbReference>
<feature type="transmembrane region" description="Helical" evidence="5">
    <location>
        <begin position="6"/>
        <end position="24"/>
    </location>
</feature>
<keyword evidence="5" id="KW-0472">Membrane</keyword>
<keyword evidence="8" id="KW-1185">Reference proteome</keyword>
<comment type="similarity">
    <text evidence="2">Belongs to the GMC oxidoreductase family.</text>
</comment>
<dbReference type="Pfam" id="PF05199">
    <property type="entry name" value="GMC_oxred_C"/>
    <property type="match status" value="1"/>
</dbReference>
<dbReference type="PROSITE" id="PS00624">
    <property type="entry name" value="GMC_OXRED_2"/>
    <property type="match status" value="1"/>
</dbReference>
<dbReference type="EMBL" id="MG807320">
    <property type="protein sequence ID" value="AVL95170.1"/>
    <property type="molecule type" value="Genomic_DNA"/>
</dbReference>
<feature type="transmembrane region" description="Helical" evidence="5">
    <location>
        <begin position="33"/>
        <end position="53"/>
    </location>
</feature>
<feature type="transmembrane region" description="Helical" evidence="5">
    <location>
        <begin position="105"/>
        <end position="128"/>
    </location>
</feature>
<evidence type="ECO:0000259" key="6">
    <source>
        <dbReference type="PROSITE" id="PS00624"/>
    </source>
</evidence>
<evidence type="ECO:0000313" key="8">
    <source>
        <dbReference type="Proteomes" id="UP000289600"/>
    </source>
</evidence>
<dbReference type="SUPFAM" id="SSF51905">
    <property type="entry name" value="FAD/NAD(P)-binding domain"/>
    <property type="match status" value="1"/>
</dbReference>
<name>A0A2P1EMT4_9VIRU</name>
<evidence type="ECO:0000313" key="7">
    <source>
        <dbReference type="EMBL" id="AVL95170.1"/>
    </source>
</evidence>
<dbReference type="PANTHER" id="PTHR11552">
    <property type="entry name" value="GLUCOSE-METHANOL-CHOLINE GMC OXIDOREDUCTASE"/>
    <property type="match status" value="1"/>
</dbReference>
<dbReference type="InterPro" id="IPR007867">
    <property type="entry name" value="GMC_OxRtase_C"/>
</dbReference>
<dbReference type="Gene3D" id="3.30.410.40">
    <property type="match status" value="1"/>
</dbReference>
<reference evidence="8" key="1">
    <citation type="submission" date="2018-01" db="EMBL/GenBank/DDBJ databases">
        <title>Testimony of 'menage a trois' revealed by the proteome of Megavirus virophage.</title>
        <authorList>
            <person name="Jeudy S."/>
            <person name="Bertaux L."/>
            <person name="Alempic J.-M."/>
            <person name="Lartigue A."/>
            <person name="Legendre M."/>
            <person name="Philippe N."/>
            <person name="Beucher L."/>
            <person name="Biondi E."/>
            <person name="Juul S."/>
            <person name="Turner D."/>
            <person name="Coute Y."/>
            <person name="Claverie J.-M."/>
            <person name="Abergel C."/>
        </authorList>
    </citation>
    <scope>NUCLEOTIDE SEQUENCE [LARGE SCALE GENOMIC DNA]</scope>
</reference>
<gene>
    <name evidence="7" type="ORF">mc_783</name>
</gene>
<dbReference type="PANTHER" id="PTHR11552:SF147">
    <property type="entry name" value="CHOLINE DEHYDROGENASE, MITOCHONDRIAL"/>
    <property type="match status" value="1"/>
</dbReference>
<feature type="domain" description="Glucose-methanol-choline oxidoreductase N-terminal" evidence="6">
    <location>
        <begin position="473"/>
        <end position="487"/>
    </location>
</feature>